<keyword evidence="4" id="KW-1185">Reference proteome</keyword>
<dbReference type="InterPro" id="IPR004474">
    <property type="entry name" value="LytR_CpsA_psr"/>
</dbReference>
<dbReference type="Gene3D" id="3.40.630.190">
    <property type="entry name" value="LCP protein"/>
    <property type="match status" value="1"/>
</dbReference>
<evidence type="ECO:0000313" key="3">
    <source>
        <dbReference type="EMBL" id="GAF07334.1"/>
    </source>
</evidence>
<dbReference type="Proteomes" id="UP000019364">
    <property type="component" value="Unassembled WGS sequence"/>
</dbReference>
<dbReference type="NCBIfam" id="TIGR00350">
    <property type="entry name" value="lytR_cpsA_psr"/>
    <property type="match status" value="1"/>
</dbReference>
<dbReference type="STRING" id="1236976.JCM16418_1345"/>
<evidence type="ECO:0000259" key="2">
    <source>
        <dbReference type="Pfam" id="PF03816"/>
    </source>
</evidence>
<sequence>MKRKKLFIVTAVLILVGTLGYLFREQIALEAFDVFMSDSVERSLEKTYKPLKGDSNSEPFLRSDPFNIVLLGSDQRKNEHARSDSMILAVVRPKESKVLLISVPRDTYVNIIGKGKKDKITHAFAFGGHEMAKKTMEAFLDEKIKYYASINFNGLKNLVDAMVG</sequence>
<reference evidence="3 4" key="1">
    <citation type="journal article" date="2014" name="Genome Announc.">
        <title>Draft Genome Sequence of Paenibacillus pini JCM 16418T, Isolated from the Rhizosphere of Pine Tree.</title>
        <authorList>
            <person name="Yuki M."/>
            <person name="Oshima K."/>
            <person name="Suda W."/>
            <person name="Oshida Y."/>
            <person name="Kitamura K."/>
            <person name="Iida Y."/>
            <person name="Hattori M."/>
            <person name="Ohkuma M."/>
        </authorList>
    </citation>
    <scope>NUCLEOTIDE SEQUENCE [LARGE SCALE GENOMIC DNA]</scope>
    <source>
        <strain evidence="3 4">JCM 16418</strain>
    </source>
</reference>
<organism evidence="3 4">
    <name type="scientific">Paenibacillus pini JCM 16418</name>
    <dbReference type="NCBI Taxonomy" id="1236976"/>
    <lineage>
        <taxon>Bacteria</taxon>
        <taxon>Bacillati</taxon>
        <taxon>Bacillota</taxon>
        <taxon>Bacilli</taxon>
        <taxon>Bacillales</taxon>
        <taxon>Paenibacillaceae</taxon>
        <taxon>Paenibacillus</taxon>
    </lineage>
</organism>
<evidence type="ECO:0000256" key="1">
    <source>
        <dbReference type="ARBA" id="ARBA00006068"/>
    </source>
</evidence>
<gene>
    <name evidence="3" type="ORF">JCM16418_1345</name>
</gene>
<comment type="similarity">
    <text evidence="1">Belongs to the LytR/CpsA/Psr (LCP) family.</text>
</comment>
<dbReference type="AlphaFoldDB" id="W7YY27"/>
<dbReference type="InterPro" id="IPR050922">
    <property type="entry name" value="LytR/CpsA/Psr_CW_biosynth"/>
</dbReference>
<feature type="domain" description="Cell envelope-related transcriptional attenuator" evidence="2">
    <location>
        <begin position="82"/>
        <end position="164"/>
    </location>
</feature>
<dbReference type="Pfam" id="PF03816">
    <property type="entry name" value="LytR_cpsA_psr"/>
    <property type="match status" value="1"/>
</dbReference>
<name>W7YY27_9BACL</name>
<comment type="caution">
    <text evidence="3">The sequence shown here is derived from an EMBL/GenBank/DDBJ whole genome shotgun (WGS) entry which is preliminary data.</text>
</comment>
<protein>
    <submittedName>
        <fullName evidence="3">Membrane-bound transcriptional regulator LytR</fullName>
    </submittedName>
</protein>
<dbReference type="PANTHER" id="PTHR33392">
    <property type="entry name" value="POLYISOPRENYL-TEICHOIC ACID--PEPTIDOGLYCAN TEICHOIC ACID TRANSFERASE TAGU"/>
    <property type="match status" value="1"/>
</dbReference>
<dbReference type="EMBL" id="BAVZ01000003">
    <property type="protein sequence ID" value="GAF07334.1"/>
    <property type="molecule type" value="Genomic_DNA"/>
</dbReference>
<proteinExistence type="inferred from homology"/>
<dbReference type="eggNOG" id="COG1316">
    <property type="taxonomic scope" value="Bacteria"/>
</dbReference>
<evidence type="ECO:0000313" key="4">
    <source>
        <dbReference type="Proteomes" id="UP000019364"/>
    </source>
</evidence>
<accession>W7YY27</accession>
<dbReference type="PANTHER" id="PTHR33392:SF6">
    <property type="entry name" value="POLYISOPRENYL-TEICHOIC ACID--PEPTIDOGLYCAN TEICHOIC ACID TRANSFERASE TAGU"/>
    <property type="match status" value="1"/>
</dbReference>